<dbReference type="Gene3D" id="1.10.10.60">
    <property type="entry name" value="Homeodomain-like"/>
    <property type="match status" value="1"/>
</dbReference>
<evidence type="ECO:0000313" key="4">
    <source>
        <dbReference type="Proteomes" id="UP001516400"/>
    </source>
</evidence>
<feature type="domain" description="HTH psq-type" evidence="2">
    <location>
        <begin position="11"/>
        <end position="53"/>
    </location>
</feature>
<evidence type="ECO:0000259" key="2">
    <source>
        <dbReference type="Pfam" id="PF05225"/>
    </source>
</evidence>
<evidence type="ECO:0000313" key="3">
    <source>
        <dbReference type="EMBL" id="KAL3286195.1"/>
    </source>
</evidence>
<proteinExistence type="predicted"/>
<name>A0ABD2P5J0_9CUCU</name>
<dbReference type="EMBL" id="JABFTP020000185">
    <property type="protein sequence ID" value="KAL3286195.1"/>
    <property type="molecule type" value="Genomic_DNA"/>
</dbReference>
<dbReference type="Pfam" id="PF05225">
    <property type="entry name" value="HTH_psq"/>
    <property type="match status" value="1"/>
</dbReference>
<sequence length="92" mass="10665">MDSKQISLYPEEAMRDALQAVRNGMPVKTASKTFNVPRTTLLYKFKGINHESRKMGPATIFSREEENLLVQWLLQMAKSVFPISKKKQYMQL</sequence>
<evidence type="ECO:0000256" key="1">
    <source>
        <dbReference type="ARBA" id="ARBA00004123"/>
    </source>
</evidence>
<dbReference type="InterPro" id="IPR007889">
    <property type="entry name" value="HTH_Psq"/>
</dbReference>
<dbReference type="SUPFAM" id="SSF46689">
    <property type="entry name" value="Homeodomain-like"/>
    <property type="match status" value="1"/>
</dbReference>
<keyword evidence="4" id="KW-1185">Reference proteome</keyword>
<dbReference type="GO" id="GO:0005634">
    <property type="term" value="C:nucleus"/>
    <property type="evidence" value="ECO:0007669"/>
    <property type="project" value="UniProtKB-SubCell"/>
</dbReference>
<accession>A0ABD2P5J0</accession>
<gene>
    <name evidence="3" type="ORF">HHI36_000706</name>
</gene>
<comment type="subcellular location">
    <subcellularLocation>
        <location evidence="1">Nucleus</location>
    </subcellularLocation>
</comment>
<dbReference type="Proteomes" id="UP001516400">
    <property type="component" value="Unassembled WGS sequence"/>
</dbReference>
<dbReference type="InterPro" id="IPR009057">
    <property type="entry name" value="Homeodomain-like_sf"/>
</dbReference>
<organism evidence="3 4">
    <name type="scientific">Cryptolaemus montrouzieri</name>
    <dbReference type="NCBI Taxonomy" id="559131"/>
    <lineage>
        <taxon>Eukaryota</taxon>
        <taxon>Metazoa</taxon>
        <taxon>Ecdysozoa</taxon>
        <taxon>Arthropoda</taxon>
        <taxon>Hexapoda</taxon>
        <taxon>Insecta</taxon>
        <taxon>Pterygota</taxon>
        <taxon>Neoptera</taxon>
        <taxon>Endopterygota</taxon>
        <taxon>Coleoptera</taxon>
        <taxon>Polyphaga</taxon>
        <taxon>Cucujiformia</taxon>
        <taxon>Coccinelloidea</taxon>
        <taxon>Coccinellidae</taxon>
        <taxon>Scymninae</taxon>
        <taxon>Scymnini</taxon>
        <taxon>Cryptolaemus</taxon>
    </lineage>
</organism>
<dbReference type="AlphaFoldDB" id="A0ABD2P5J0"/>
<protein>
    <recommendedName>
        <fullName evidence="2">HTH psq-type domain-containing protein</fullName>
    </recommendedName>
</protein>
<comment type="caution">
    <text evidence="3">The sequence shown here is derived from an EMBL/GenBank/DDBJ whole genome shotgun (WGS) entry which is preliminary data.</text>
</comment>
<reference evidence="3 4" key="1">
    <citation type="journal article" date="2021" name="BMC Biol.">
        <title>Horizontally acquired antibacterial genes associated with adaptive radiation of ladybird beetles.</title>
        <authorList>
            <person name="Li H.S."/>
            <person name="Tang X.F."/>
            <person name="Huang Y.H."/>
            <person name="Xu Z.Y."/>
            <person name="Chen M.L."/>
            <person name="Du X.Y."/>
            <person name="Qiu B.Y."/>
            <person name="Chen P.T."/>
            <person name="Zhang W."/>
            <person name="Slipinski A."/>
            <person name="Escalona H.E."/>
            <person name="Waterhouse R.M."/>
            <person name="Zwick A."/>
            <person name="Pang H."/>
        </authorList>
    </citation>
    <scope>NUCLEOTIDE SEQUENCE [LARGE SCALE GENOMIC DNA]</scope>
    <source>
        <strain evidence="3">SYSU2018</strain>
    </source>
</reference>